<dbReference type="AlphaFoldDB" id="A0A9P0AKW5"/>
<feature type="region of interest" description="Disordered" evidence="4">
    <location>
        <begin position="349"/>
        <end position="372"/>
    </location>
</feature>
<dbReference type="PROSITE" id="PS51257">
    <property type="entry name" value="PROKAR_LIPOPROTEIN"/>
    <property type="match status" value="1"/>
</dbReference>
<dbReference type="EMBL" id="OU963870">
    <property type="protein sequence ID" value="CAH0395374.1"/>
    <property type="molecule type" value="Genomic_DNA"/>
</dbReference>
<keyword evidence="5" id="KW-0732">Signal</keyword>
<feature type="signal peptide" evidence="5">
    <location>
        <begin position="1"/>
        <end position="21"/>
    </location>
</feature>
<evidence type="ECO:0000259" key="6">
    <source>
        <dbReference type="PROSITE" id="PS50089"/>
    </source>
</evidence>
<keyword evidence="2" id="KW-0862">Zinc</keyword>
<keyword evidence="1 3" id="KW-0479">Metal-binding</keyword>
<feature type="region of interest" description="Disordered" evidence="4">
    <location>
        <begin position="44"/>
        <end position="65"/>
    </location>
</feature>
<evidence type="ECO:0000256" key="2">
    <source>
        <dbReference type="ARBA" id="ARBA00022833"/>
    </source>
</evidence>
<evidence type="ECO:0000313" key="8">
    <source>
        <dbReference type="Proteomes" id="UP001152759"/>
    </source>
</evidence>
<dbReference type="InterPro" id="IPR001841">
    <property type="entry name" value="Znf_RING"/>
</dbReference>
<protein>
    <recommendedName>
        <fullName evidence="6">RING-type domain-containing protein</fullName>
    </recommendedName>
</protein>
<dbReference type="SMART" id="SM00184">
    <property type="entry name" value="RING"/>
    <property type="match status" value="1"/>
</dbReference>
<dbReference type="SUPFAM" id="SSF57850">
    <property type="entry name" value="RING/U-box"/>
    <property type="match status" value="1"/>
</dbReference>
<name>A0A9P0AKW5_BEMTA</name>
<gene>
    <name evidence="7" type="ORF">BEMITA_LOCUS13565</name>
</gene>
<evidence type="ECO:0000256" key="1">
    <source>
        <dbReference type="ARBA" id="ARBA00022771"/>
    </source>
</evidence>
<evidence type="ECO:0000313" key="7">
    <source>
        <dbReference type="EMBL" id="CAH0395374.1"/>
    </source>
</evidence>
<sequence>MRVRVWFYLAVLFSCVSSSLLRNVETARSTSRWDTVRNLMRQATRAFSTGNPPGSRSSRSRSLSGHDSACSRLWRLLSGRRNSDEEIRRQRARLRTQDSFSSPYGEISPRLRRYYETLGSSDWGYYFGDHSRRGRSDPGDWSNRRVVTYDWRGDIYLITETHFTHETYARILEEAQRDARSLLRFRGINVPTESEPLGLVRTHVDGRTRSFVFVRREVAHLDFLPADGSVPWLSEMYEALNQARIAAGLPPHTETPRRSPTPSPVRSPKRGEVDPRDEEAPDTDDEKETDSSCRICMERMIKLALIPCNHEICYTCTQTMSGRRIDGNQPLRSFNCPFCRQKVTGYTPKFDSDGPATKPADADAEERIPTFT</sequence>
<dbReference type="InterPro" id="IPR013083">
    <property type="entry name" value="Znf_RING/FYVE/PHD"/>
</dbReference>
<keyword evidence="1 3" id="KW-0863">Zinc-finger</keyword>
<feature type="domain" description="RING-type" evidence="6">
    <location>
        <begin position="293"/>
        <end position="340"/>
    </location>
</feature>
<dbReference type="InterPro" id="IPR047126">
    <property type="entry name" value="RNF141-like"/>
</dbReference>
<feature type="compositionally biased region" description="Polar residues" evidence="4">
    <location>
        <begin position="45"/>
        <end position="54"/>
    </location>
</feature>
<dbReference type="PROSITE" id="PS50089">
    <property type="entry name" value="ZF_RING_2"/>
    <property type="match status" value="1"/>
</dbReference>
<feature type="compositionally biased region" description="Acidic residues" evidence="4">
    <location>
        <begin position="275"/>
        <end position="288"/>
    </location>
</feature>
<dbReference type="Gene3D" id="3.30.40.10">
    <property type="entry name" value="Zinc/RING finger domain, C3HC4 (zinc finger)"/>
    <property type="match status" value="1"/>
</dbReference>
<dbReference type="GO" id="GO:0008270">
    <property type="term" value="F:zinc ion binding"/>
    <property type="evidence" value="ECO:0007669"/>
    <property type="project" value="UniProtKB-KW"/>
</dbReference>
<dbReference type="PANTHER" id="PTHR12109">
    <property type="entry name" value="RING FINGER PROTEIN 141-RELATED"/>
    <property type="match status" value="1"/>
</dbReference>
<evidence type="ECO:0000256" key="4">
    <source>
        <dbReference type="SAM" id="MobiDB-lite"/>
    </source>
</evidence>
<dbReference type="Pfam" id="PF13920">
    <property type="entry name" value="zf-C3HC4_3"/>
    <property type="match status" value="1"/>
</dbReference>
<proteinExistence type="predicted"/>
<reference evidence="7" key="1">
    <citation type="submission" date="2021-12" db="EMBL/GenBank/DDBJ databases">
        <authorList>
            <person name="King R."/>
        </authorList>
    </citation>
    <scope>NUCLEOTIDE SEQUENCE</scope>
</reference>
<organism evidence="7 8">
    <name type="scientific">Bemisia tabaci</name>
    <name type="common">Sweetpotato whitefly</name>
    <name type="synonym">Aleurodes tabaci</name>
    <dbReference type="NCBI Taxonomy" id="7038"/>
    <lineage>
        <taxon>Eukaryota</taxon>
        <taxon>Metazoa</taxon>
        <taxon>Ecdysozoa</taxon>
        <taxon>Arthropoda</taxon>
        <taxon>Hexapoda</taxon>
        <taxon>Insecta</taxon>
        <taxon>Pterygota</taxon>
        <taxon>Neoptera</taxon>
        <taxon>Paraneoptera</taxon>
        <taxon>Hemiptera</taxon>
        <taxon>Sternorrhyncha</taxon>
        <taxon>Aleyrodoidea</taxon>
        <taxon>Aleyrodidae</taxon>
        <taxon>Aleyrodinae</taxon>
        <taxon>Bemisia</taxon>
    </lineage>
</organism>
<keyword evidence="8" id="KW-1185">Reference proteome</keyword>
<dbReference type="Proteomes" id="UP001152759">
    <property type="component" value="Chromosome 9"/>
</dbReference>
<feature type="chain" id="PRO_5040273637" description="RING-type domain-containing protein" evidence="5">
    <location>
        <begin position="22"/>
        <end position="372"/>
    </location>
</feature>
<evidence type="ECO:0000256" key="3">
    <source>
        <dbReference type="PROSITE-ProRule" id="PRU00175"/>
    </source>
</evidence>
<feature type="region of interest" description="Disordered" evidence="4">
    <location>
        <begin position="248"/>
        <end position="291"/>
    </location>
</feature>
<accession>A0A9P0AKW5</accession>
<evidence type="ECO:0000256" key="5">
    <source>
        <dbReference type="SAM" id="SignalP"/>
    </source>
</evidence>